<protein>
    <submittedName>
        <fullName evidence="2">Uncharacterized protein</fullName>
    </submittedName>
</protein>
<reference evidence="2" key="2">
    <citation type="submission" date="2020-05" db="UniProtKB">
        <authorList>
            <consortium name="EnsemblMetazoa"/>
        </authorList>
    </citation>
    <scope>IDENTIFICATION</scope>
    <source>
        <strain evidence="2">ACHKN1017</strain>
    </source>
</reference>
<feature type="region of interest" description="Disordered" evidence="1">
    <location>
        <begin position="161"/>
        <end position="182"/>
    </location>
</feature>
<feature type="region of interest" description="Disordered" evidence="1">
    <location>
        <begin position="84"/>
        <end position="103"/>
    </location>
</feature>
<feature type="compositionally biased region" description="Low complexity" evidence="1">
    <location>
        <begin position="171"/>
        <end position="182"/>
    </location>
</feature>
<accession>A0A182KI16</accession>
<proteinExistence type="predicted"/>
<reference evidence="3" key="1">
    <citation type="submission" date="2013-03" db="EMBL/GenBank/DDBJ databases">
        <title>The Genome Sequence of Anopheles christyi ACHKN1017.</title>
        <authorList>
            <consortium name="The Broad Institute Genomics Platform"/>
            <person name="Neafsey D.E."/>
            <person name="Besansky N."/>
            <person name="Walker B."/>
            <person name="Young S.K."/>
            <person name="Zeng Q."/>
            <person name="Gargeya S."/>
            <person name="Fitzgerald M."/>
            <person name="Haas B."/>
            <person name="Abouelleil A."/>
            <person name="Allen A.W."/>
            <person name="Alvarado L."/>
            <person name="Arachchi H.M."/>
            <person name="Berlin A.M."/>
            <person name="Chapman S.B."/>
            <person name="Gainer-Dewar J."/>
            <person name="Goldberg J."/>
            <person name="Griggs A."/>
            <person name="Gujja S."/>
            <person name="Hansen M."/>
            <person name="Howarth C."/>
            <person name="Imamovic A."/>
            <person name="Ireland A."/>
            <person name="Larimer J."/>
            <person name="McCowan C."/>
            <person name="Murphy C."/>
            <person name="Pearson M."/>
            <person name="Poon T.W."/>
            <person name="Priest M."/>
            <person name="Roberts A."/>
            <person name="Saif S."/>
            <person name="Shea T."/>
            <person name="Sisk P."/>
            <person name="Sykes S."/>
            <person name="Wortman J."/>
            <person name="Nusbaum C."/>
            <person name="Birren B."/>
        </authorList>
    </citation>
    <scope>NUCLEOTIDE SEQUENCE [LARGE SCALE GENOMIC DNA]</scope>
    <source>
        <strain evidence="3">ACHKN1017</strain>
    </source>
</reference>
<organism evidence="2 3">
    <name type="scientific">Anopheles christyi</name>
    <dbReference type="NCBI Taxonomy" id="43041"/>
    <lineage>
        <taxon>Eukaryota</taxon>
        <taxon>Metazoa</taxon>
        <taxon>Ecdysozoa</taxon>
        <taxon>Arthropoda</taxon>
        <taxon>Hexapoda</taxon>
        <taxon>Insecta</taxon>
        <taxon>Pterygota</taxon>
        <taxon>Neoptera</taxon>
        <taxon>Endopterygota</taxon>
        <taxon>Diptera</taxon>
        <taxon>Nematocera</taxon>
        <taxon>Culicoidea</taxon>
        <taxon>Culicidae</taxon>
        <taxon>Anophelinae</taxon>
        <taxon>Anopheles</taxon>
    </lineage>
</organism>
<feature type="compositionally biased region" description="Low complexity" evidence="1">
    <location>
        <begin position="84"/>
        <end position="102"/>
    </location>
</feature>
<evidence type="ECO:0000313" key="3">
    <source>
        <dbReference type="Proteomes" id="UP000075881"/>
    </source>
</evidence>
<keyword evidence="3" id="KW-1185">Reference proteome</keyword>
<evidence type="ECO:0000256" key="1">
    <source>
        <dbReference type="SAM" id="MobiDB-lite"/>
    </source>
</evidence>
<name>A0A182KI16_9DIPT</name>
<dbReference type="AlphaFoldDB" id="A0A182KI16"/>
<dbReference type="Proteomes" id="UP000075881">
    <property type="component" value="Unassembled WGS sequence"/>
</dbReference>
<evidence type="ECO:0000313" key="2">
    <source>
        <dbReference type="EnsemblMetazoa" id="ACHR014116-PA"/>
    </source>
</evidence>
<dbReference type="EnsemblMetazoa" id="ACHR014116-RA">
    <property type="protein sequence ID" value="ACHR014116-PA"/>
    <property type="gene ID" value="ACHR014116"/>
</dbReference>
<sequence>MMADRMRAILPTIRALKAIRARAPRASGSRAAAFNLRRRSRGRSSFLTFFFLPRASSSERCMSSIDSFGTWNWRVWVPRKRAARSTSSPSISDSRASGSAGREMSFRERPFGASFSVWTNLIPSVISKSPSAVSARRSARSLAHSTIDFSPQSRTNFRAVVSNPSASEDGAATATARTANNT</sequence>
<dbReference type="VEuPathDB" id="VectorBase:ACHR014116"/>